<organism evidence="4 5">
    <name type="scientific">miscellaneous Crenarchaeota group-15 archaeon DG-45</name>
    <dbReference type="NCBI Taxonomy" id="1685127"/>
    <lineage>
        <taxon>Archaea</taxon>
        <taxon>Candidatus Bathyarchaeota</taxon>
        <taxon>MCG-15</taxon>
    </lineage>
</organism>
<dbReference type="SUPFAM" id="SSF55469">
    <property type="entry name" value="FMN-dependent nitroreductase-like"/>
    <property type="match status" value="1"/>
</dbReference>
<dbReference type="AlphaFoldDB" id="A0A0M0BL41"/>
<comment type="similarity">
    <text evidence="1">Belongs to the nitroreductase family.</text>
</comment>
<evidence type="ECO:0000313" key="5">
    <source>
        <dbReference type="Proteomes" id="UP000037210"/>
    </source>
</evidence>
<feature type="domain" description="Nitroreductase" evidence="3">
    <location>
        <begin position="65"/>
        <end position="147"/>
    </location>
</feature>
<proteinExistence type="inferred from homology"/>
<reference evidence="4 5" key="1">
    <citation type="submission" date="2015-06" db="EMBL/GenBank/DDBJ databases">
        <title>New insights into the roles of widespread benthic archaea in carbon and nitrogen cycling.</title>
        <authorList>
            <person name="Lazar C.S."/>
            <person name="Baker B.J."/>
            <person name="Seitz K.W."/>
            <person name="Hyde A.S."/>
            <person name="Dick G.J."/>
            <person name="Hinrichs K.-U."/>
            <person name="Teske A.P."/>
        </authorList>
    </citation>
    <scope>NUCLEOTIDE SEQUENCE [LARGE SCALE GENOMIC DNA]</scope>
    <source>
        <strain evidence="4">DG-45</strain>
    </source>
</reference>
<dbReference type="GO" id="GO:0016491">
    <property type="term" value="F:oxidoreductase activity"/>
    <property type="evidence" value="ECO:0007669"/>
    <property type="project" value="UniProtKB-KW"/>
</dbReference>
<comment type="caution">
    <text evidence="4">The sequence shown here is derived from an EMBL/GenBank/DDBJ whole genome shotgun (WGS) entry which is preliminary data.</text>
</comment>
<dbReference type="PANTHER" id="PTHR43673:SF10">
    <property type="entry name" value="NADH DEHYDROGENASE_NAD(P)H NITROREDUCTASE XCC3605-RELATED"/>
    <property type="match status" value="1"/>
</dbReference>
<dbReference type="PANTHER" id="PTHR43673">
    <property type="entry name" value="NAD(P)H NITROREDUCTASE YDGI-RELATED"/>
    <property type="match status" value="1"/>
</dbReference>
<dbReference type="Gene3D" id="3.40.109.10">
    <property type="entry name" value="NADH Oxidase"/>
    <property type="match status" value="1"/>
</dbReference>
<keyword evidence="2" id="KW-0560">Oxidoreductase</keyword>
<evidence type="ECO:0000313" key="4">
    <source>
        <dbReference type="EMBL" id="KON29090.1"/>
    </source>
</evidence>
<dbReference type="Proteomes" id="UP000037210">
    <property type="component" value="Unassembled WGS sequence"/>
</dbReference>
<dbReference type="InterPro" id="IPR029479">
    <property type="entry name" value="Nitroreductase"/>
</dbReference>
<protein>
    <recommendedName>
        <fullName evidence="3">Nitroreductase domain-containing protein</fullName>
    </recommendedName>
</protein>
<evidence type="ECO:0000256" key="1">
    <source>
        <dbReference type="ARBA" id="ARBA00007118"/>
    </source>
</evidence>
<accession>A0A0M0BL41</accession>
<name>A0A0M0BL41_9ARCH</name>
<gene>
    <name evidence="4" type="ORF">AC482_07255</name>
</gene>
<dbReference type="EMBL" id="LFWZ01000074">
    <property type="protein sequence ID" value="KON29090.1"/>
    <property type="molecule type" value="Genomic_DNA"/>
</dbReference>
<evidence type="ECO:0000259" key="3">
    <source>
        <dbReference type="Pfam" id="PF00881"/>
    </source>
</evidence>
<sequence>MSTLEVIRTRRSIRSYLNKPVSDEDAIKILDAARLAPSGGNRQRWKFVYVNDPGVLRMIKNCSPGFYGDATAAIIVGIEYDDGTSGAQPGGVVGVLDIGFAAENISLAAHALGLGSCAIASFNAGCITKVINSPENFRPVLVFSLGYPDKLPSMPKKKSLSEIVSLNEYGNKWDKLREL</sequence>
<dbReference type="Pfam" id="PF00881">
    <property type="entry name" value="Nitroreductase"/>
    <property type="match status" value="2"/>
</dbReference>
<evidence type="ECO:0000256" key="2">
    <source>
        <dbReference type="ARBA" id="ARBA00023002"/>
    </source>
</evidence>
<feature type="domain" description="Nitroreductase" evidence="3">
    <location>
        <begin position="7"/>
        <end position="53"/>
    </location>
</feature>
<dbReference type="InterPro" id="IPR000415">
    <property type="entry name" value="Nitroreductase-like"/>
</dbReference>